<feature type="compositionally biased region" description="Basic and acidic residues" evidence="6">
    <location>
        <begin position="414"/>
        <end position="429"/>
    </location>
</feature>
<dbReference type="InterPro" id="IPR027329">
    <property type="entry name" value="TPX2_C"/>
</dbReference>
<evidence type="ECO:0000256" key="2">
    <source>
        <dbReference type="ARBA" id="ARBA00005885"/>
    </source>
</evidence>
<gene>
    <name evidence="8" type="ORF">Scep_017679</name>
</gene>
<feature type="region of interest" description="Disordered" evidence="6">
    <location>
        <begin position="214"/>
        <end position="331"/>
    </location>
</feature>
<evidence type="ECO:0000259" key="7">
    <source>
        <dbReference type="Pfam" id="PF06886"/>
    </source>
</evidence>
<feature type="compositionally biased region" description="Polar residues" evidence="6">
    <location>
        <begin position="302"/>
        <end position="311"/>
    </location>
</feature>
<comment type="subcellular location">
    <subcellularLocation>
        <location evidence="1">Cytoplasm</location>
        <location evidence="1">Cytoskeleton</location>
    </subcellularLocation>
</comment>
<comment type="caution">
    <text evidence="8">The sequence shown here is derived from an EMBL/GenBank/DDBJ whole genome shotgun (WGS) entry which is preliminary data.</text>
</comment>
<reference evidence="8 9" key="1">
    <citation type="submission" date="2024-01" db="EMBL/GenBank/DDBJ databases">
        <title>Genome assemblies of Stephania.</title>
        <authorList>
            <person name="Yang L."/>
        </authorList>
    </citation>
    <scope>NUCLEOTIDE SEQUENCE [LARGE SCALE GENOMIC DNA]</scope>
    <source>
        <strain evidence="8">JXDWG</strain>
        <tissue evidence="8">Leaf</tissue>
    </source>
</reference>
<evidence type="ECO:0000313" key="8">
    <source>
        <dbReference type="EMBL" id="KAK9119586.1"/>
    </source>
</evidence>
<comment type="similarity">
    <text evidence="2">Belongs to the TPX2 family.</text>
</comment>
<feature type="compositionally biased region" description="Basic and acidic residues" evidence="6">
    <location>
        <begin position="170"/>
        <end position="183"/>
    </location>
</feature>
<keyword evidence="3" id="KW-0963">Cytoplasm</keyword>
<keyword evidence="9" id="KW-1185">Reference proteome</keyword>
<dbReference type="GO" id="GO:0005874">
    <property type="term" value="C:microtubule"/>
    <property type="evidence" value="ECO:0007669"/>
    <property type="project" value="UniProtKB-KW"/>
</dbReference>
<feature type="region of interest" description="Disordered" evidence="6">
    <location>
        <begin position="408"/>
        <end position="472"/>
    </location>
</feature>
<feature type="region of interest" description="Disordered" evidence="6">
    <location>
        <begin position="147"/>
        <end position="194"/>
    </location>
</feature>
<dbReference type="EMBL" id="JBBNAG010000007">
    <property type="protein sequence ID" value="KAK9119586.1"/>
    <property type="molecule type" value="Genomic_DNA"/>
</dbReference>
<organism evidence="8 9">
    <name type="scientific">Stephania cephalantha</name>
    <dbReference type="NCBI Taxonomy" id="152367"/>
    <lineage>
        <taxon>Eukaryota</taxon>
        <taxon>Viridiplantae</taxon>
        <taxon>Streptophyta</taxon>
        <taxon>Embryophyta</taxon>
        <taxon>Tracheophyta</taxon>
        <taxon>Spermatophyta</taxon>
        <taxon>Magnoliopsida</taxon>
        <taxon>Ranunculales</taxon>
        <taxon>Menispermaceae</taxon>
        <taxon>Menispermoideae</taxon>
        <taxon>Cissampelideae</taxon>
        <taxon>Stephania</taxon>
    </lineage>
</organism>
<feature type="compositionally biased region" description="Basic and acidic residues" evidence="6">
    <location>
        <begin position="535"/>
        <end position="546"/>
    </location>
</feature>
<dbReference type="PANTHER" id="PTHR47286">
    <property type="entry name" value="F3I6.9 PROTEIN"/>
    <property type="match status" value="1"/>
</dbReference>
<feature type="domain" description="TPX2 C-terminal" evidence="7">
    <location>
        <begin position="465"/>
        <end position="534"/>
    </location>
</feature>
<evidence type="ECO:0000313" key="9">
    <source>
        <dbReference type="Proteomes" id="UP001419268"/>
    </source>
</evidence>
<accession>A0AAP0IPZ8</accession>
<evidence type="ECO:0000256" key="1">
    <source>
        <dbReference type="ARBA" id="ARBA00004245"/>
    </source>
</evidence>
<keyword evidence="5" id="KW-0206">Cytoskeleton</keyword>
<feature type="compositionally biased region" description="Basic and acidic residues" evidence="6">
    <location>
        <begin position="148"/>
        <end position="161"/>
    </location>
</feature>
<evidence type="ECO:0000256" key="5">
    <source>
        <dbReference type="ARBA" id="ARBA00023212"/>
    </source>
</evidence>
<sequence length="554" mass="61434">MGEEMADTLKDEVEVKGSTGADTPMNASISFGRFENDLLCWDRWSSFSQNKYLEEVEKCSTPGSVAEKKAYFEAHYKKIAARKAELAAQEQEMEPDSLAADDPSHDCPIGNGHGTNLEAEVSDFGGVTESVEPDKNLTAVANSEDIEDLKCDADDADRQGLSHDGAVEVESSRETRDSPKRSNPEVSVSVKEENGLARLQVQLEELDAPVIEAIVDKHENHSAGSLDRSEKETPLDHQTRSAQVRKMENAKTKPQKKTQKITATSKEKKLTRTRKETAELMSKSVDTPPFSKATKPAVASPATVSSRVSTAKQRRSPLPRNRNPSVVESKRLTPKSLHMSIALAPKSTDSASSPMIRRSLILEKMGDKEIVKRAFGQFQKHLNLPRPSVDVNPPIPFKVSGNGAKQIVVSSITSRKENEGEKKAAEKESSQMGQAGARSDPVPARPVKASFEHQKSTRASPSSPFVLRSDERAEKRKEFAKKLEEKYKAQEAESTHLQSKSKEEKVADIKKLRQSLNFRATPMPDFSRGHQKSKIRTEKEVANNEIRRHHQSHK</sequence>
<keyword evidence="4" id="KW-0493">Microtubule</keyword>
<dbReference type="PANTHER" id="PTHR47286:SF2">
    <property type="entry name" value="F3I6.9 PROTEIN"/>
    <property type="match status" value="1"/>
</dbReference>
<dbReference type="Proteomes" id="UP001419268">
    <property type="component" value="Unassembled WGS sequence"/>
</dbReference>
<feature type="compositionally biased region" description="Basic and acidic residues" evidence="6">
    <location>
        <begin position="486"/>
        <end position="511"/>
    </location>
</feature>
<feature type="region of interest" description="Disordered" evidence="6">
    <location>
        <begin position="486"/>
        <end position="554"/>
    </location>
</feature>
<evidence type="ECO:0000256" key="3">
    <source>
        <dbReference type="ARBA" id="ARBA00022490"/>
    </source>
</evidence>
<proteinExistence type="inferred from homology"/>
<dbReference type="AlphaFoldDB" id="A0AAP0IPZ8"/>
<dbReference type="Pfam" id="PF06886">
    <property type="entry name" value="TPX2"/>
    <property type="match status" value="1"/>
</dbReference>
<name>A0AAP0IPZ8_9MAGN</name>
<protein>
    <recommendedName>
        <fullName evidence="7">TPX2 C-terminal domain-containing protein</fullName>
    </recommendedName>
</protein>
<feature type="compositionally biased region" description="Basic and acidic residues" evidence="6">
    <location>
        <begin position="214"/>
        <end position="251"/>
    </location>
</feature>
<evidence type="ECO:0000256" key="6">
    <source>
        <dbReference type="SAM" id="MobiDB-lite"/>
    </source>
</evidence>
<evidence type="ECO:0000256" key="4">
    <source>
        <dbReference type="ARBA" id="ARBA00022701"/>
    </source>
</evidence>
<feature type="compositionally biased region" description="Basic and acidic residues" evidence="6">
    <location>
        <begin position="265"/>
        <end position="278"/>
    </location>
</feature>